<feature type="transmembrane region" description="Helical" evidence="1">
    <location>
        <begin position="422"/>
        <end position="445"/>
    </location>
</feature>
<evidence type="ECO:0000313" key="4">
    <source>
        <dbReference type="Proteomes" id="UP000011087"/>
    </source>
</evidence>
<dbReference type="eggNOG" id="ENOG502QQM4">
    <property type="taxonomic scope" value="Eukaryota"/>
</dbReference>
<dbReference type="Pfam" id="PF05684">
    <property type="entry name" value="DUF819"/>
    <property type="match status" value="1"/>
</dbReference>
<dbReference type="InterPro" id="IPR008537">
    <property type="entry name" value="DUF819"/>
</dbReference>
<feature type="transmembrane region" description="Helical" evidence="1">
    <location>
        <begin position="253"/>
        <end position="275"/>
    </location>
</feature>
<keyword evidence="1" id="KW-1133">Transmembrane helix</keyword>
<name>L1JUT2_GUITC</name>
<feature type="transmembrane region" description="Helical" evidence="1">
    <location>
        <begin position="122"/>
        <end position="141"/>
    </location>
</feature>
<organism evidence="2">
    <name type="scientific">Guillardia theta (strain CCMP2712)</name>
    <name type="common">Cryptophyte</name>
    <dbReference type="NCBI Taxonomy" id="905079"/>
    <lineage>
        <taxon>Eukaryota</taxon>
        <taxon>Cryptophyceae</taxon>
        <taxon>Pyrenomonadales</taxon>
        <taxon>Geminigeraceae</taxon>
        <taxon>Guillardia</taxon>
    </lineage>
</organism>
<evidence type="ECO:0000313" key="3">
    <source>
        <dbReference type="EnsemblProtists" id="EKX51838"/>
    </source>
</evidence>
<gene>
    <name evidence="2" type="ORF">GUITHDRAFT_134181</name>
</gene>
<keyword evidence="1" id="KW-0472">Membrane</keyword>
<dbReference type="PaxDb" id="55529-EKX51838"/>
<feature type="transmembrane region" description="Helical" evidence="1">
    <location>
        <begin position="147"/>
        <end position="165"/>
    </location>
</feature>
<evidence type="ECO:0000256" key="1">
    <source>
        <dbReference type="SAM" id="Phobius"/>
    </source>
</evidence>
<dbReference type="PANTHER" id="PTHR34289:SF8">
    <property type="entry name" value="DUF819 DOMAIN-CONTAINING PROTEIN"/>
    <property type="match status" value="1"/>
</dbReference>
<feature type="transmembrane region" description="Helical" evidence="1">
    <location>
        <begin position="186"/>
        <end position="207"/>
    </location>
</feature>
<keyword evidence="1" id="KW-0812">Transmembrane</keyword>
<sequence>MSLPLSSAPGTEKTSLLAAPLAKSKLSKAGRREFGFPVQVERRRGGEDVLSAPKHRTLRRLMALAVALAVTYSLPSTAQAVQEELVHISSIDMRQTVAFLMGSSAFGLWAEKYTRIGGIVSGAMVTFFTSMLMSSFGLLSASTSHPAYTVVWAHLIPLAMCQMMLGLDREDIRTTMSTSTSMLKAFGVASIGTVVGAMVAFFCIGIPDAWKFAAVFTSTYVGGTMDSLTSRVQNFIATADAVRVTALRDPASLAAAFSADMIQMAAYFAILFYIGRKHQKKDGPREEASVAAKAKMEPAPSIEGFASCQAAGAAICLLAYQMARYVKAFDAGVPIATALSMLAAFTLPQKFRESWSSSSRLMGTLLLQVFFATIGATTDLRALFSFGAIAPLLLFVAVILAVHGATMALLGRRLLKIDVRDLLLASNAAIGGPATAAAMAGVMGWTEKISSAVLTGTIGYVSQCADLPHEEA</sequence>
<dbReference type="AlphaFoldDB" id="L1JUT2"/>
<dbReference type="OMA" id="SKFFWLI"/>
<protein>
    <submittedName>
        <fullName evidence="2 3">Uncharacterized protein</fullName>
    </submittedName>
</protein>
<reference evidence="3" key="3">
    <citation type="submission" date="2016-03" db="UniProtKB">
        <authorList>
            <consortium name="EnsemblProtists"/>
        </authorList>
    </citation>
    <scope>IDENTIFICATION</scope>
</reference>
<accession>L1JUT2</accession>
<proteinExistence type="predicted"/>
<dbReference type="EMBL" id="JH992974">
    <property type="protein sequence ID" value="EKX51838.1"/>
    <property type="molecule type" value="Genomic_DNA"/>
</dbReference>
<dbReference type="Proteomes" id="UP000011087">
    <property type="component" value="Unassembled WGS sequence"/>
</dbReference>
<dbReference type="HOGENOM" id="CLU_034724_0_0_1"/>
<reference evidence="2 4" key="1">
    <citation type="journal article" date="2012" name="Nature">
        <title>Algal genomes reveal evolutionary mosaicism and the fate of nucleomorphs.</title>
        <authorList>
            <consortium name="DOE Joint Genome Institute"/>
            <person name="Curtis B.A."/>
            <person name="Tanifuji G."/>
            <person name="Burki F."/>
            <person name="Gruber A."/>
            <person name="Irimia M."/>
            <person name="Maruyama S."/>
            <person name="Arias M.C."/>
            <person name="Ball S.G."/>
            <person name="Gile G.H."/>
            <person name="Hirakawa Y."/>
            <person name="Hopkins J.F."/>
            <person name="Kuo A."/>
            <person name="Rensing S.A."/>
            <person name="Schmutz J."/>
            <person name="Symeonidi A."/>
            <person name="Elias M."/>
            <person name="Eveleigh R.J."/>
            <person name="Herman E.K."/>
            <person name="Klute M.J."/>
            <person name="Nakayama T."/>
            <person name="Obornik M."/>
            <person name="Reyes-Prieto A."/>
            <person name="Armbrust E.V."/>
            <person name="Aves S.J."/>
            <person name="Beiko R.G."/>
            <person name="Coutinho P."/>
            <person name="Dacks J.B."/>
            <person name="Durnford D.G."/>
            <person name="Fast N.M."/>
            <person name="Green B.R."/>
            <person name="Grisdale C.J."/>
            <person name="Hempel F."/>
            <person name="Henrissat B."/>
            <person name="Hoppner M.P."/>
            <person name="Ishida K."/>
            <person name="Kim E."/>
            <person name="Koreny L."/>
            <person name="Kroth P.G."/>
            <person name="Liu Y."/>
            <person name="Malik S.B."/>
            <person name="Maier U.G."/>
            <person name="McRose D."/>
            <person name="Mock T."/>
            <person name="Neilson J.A."/>
            <person name="Onodera N.T."/>
            <person name="Poole A.M."/>
            <person name="Pritham E.J."/>
            <person name="Richards T.A."/>
            <person name="Rocap G."/>
            <person name="Roy S.W."/>
            <person name="Sarai C."/>
            <person name="Schaack S."/>
            <person name="Shirato S."/>
            <person name="Slamovits C.H."/>
            <person name="Spencer D.F."/>
            <person name="Suzuki S."/>
            <person name="Worden A.Z."/>
            <person name="Zauner S."/>
            <person name="Barry K."/>
            <person name="Bell C."/>
            <person name="Bharti A.K."/>
            <person name="Crow J.A."/>
            <person name="Grimwood J."/>
            <person name="Kramer R."/>
            <person name="Lindquist E."/>
            <person name="Lucas S."/>
            <person name="Salamov A."/>
            <person name="McFadden G.I."/>
            <person name="Lane C.E."/>
            <person name="Keeling P.J."/>
            <person name="Gray M.W."/>
            <person name="Grigoriev I.V."/>
            <person name="Archibald J.M."/>
        </authorList>
    </citation>
    <scope>NUCLEOTIDE SEQUENCE</scope>
    <source>
        <strain evidence="2 4">CCMP2712</strain>
    </source>
</reference>
<feature type="transmembrane region" description="Helical" evidence="1">
    <location>
        <begin position="383"/>
        <end position="410"/>
    </location>
</feature>
<dbReference type="OrthoDB" id="45797at2759"/>
<dbReference type="GeneID" id="17308623"/>
<dbReference type="RefSeq" id="XP_005838818.1">
    <property type="nucleotide sequence ID" value="XM_005838761.1"/>
</dbReference>
<keyword evidence="4" id="KW-1185">Reference proteome</keyword>
<evidence type="ECO:0000313" key="2">
    <source>
        <dbReference type="EMBL" id="EKX51838.1"/>
    </source>
</evidence>
<feature type="transmembrane region" description="Helical" evidence="1">
    <location>
        <begin position="328"/>
        <end position="347"/>
    </location>
</feature>
<dbReference type="PANTHER" id="PTHR34289">
    <property type="entry name" value="PROTEIN, PUTATIVE (DUF819)-RELATED"/>
    <property type="match status" value="1"/>
</dbReference>
<dbReference type="KEGG" id="gtt:GUITHDRAFT_134181"/>
<reference evidence="4" key="2">
    <citation type="submission" date="2012-11" db="EMBL/GenBank/DDBJ databases">
        <authorList>
            <person name="Kuo A."/>
            <person name="Curtis B.A."/>
            <person name="Tanifuji G."/>
            <person name="Burki F."/>
            <person name="Gruber A."/>
            <person name="Irimia M."/>
            <person name="Maruyama S."/>
            <person name="Arias M.C."/>
            <person name="Ball S.G."/>
            <person name="Gile G.H."/>
            <person name="Hirakawa Y."/>
            <person name="Hopkins J.F."/>
            <person name="Rensing S.A."/>
            <person name="Schmutz J."/>
            <person name="Symeonidi A."/>
            <person name="Elias M."/>
            <person name="Eveleigh R.J."/>
            <person name="Herman E.K."/>
            <person name="Klute M.J."/>
            <person name="Nakayama T."/>
            <person name="Obornik M."/>
            <person name="Reyes-Prieto A."/>
            <person name="Armbrust E.V."/>
            <person name="Aves S.J."/>
            <person name="Beiko R.G."/>
            <person name="Coutinho P."/>
            <person name="Dacks J.B."/>
            <person name="Durnford D.G."/>
            <person name="Fast N.M."/>
            <person name="Green B.R."/>
            <person name="Grisdale C."/>
            <person name="Hempe F."/>
            <person name="Henrissat B."/>
            <person name="Hoppner M.P."/>
            <person name="Ishida K.-I."/>
            <person name="Kim E."/>
            <person name="Koreny L."/>
            <person name="Kroth P.G."/>
            <person name="Liu Y."/>
            <person name="Malik S.-B."/>
            <person name="Maier U.G."/>
            <person name="McRose D."/>
            <person name="Mock T."/>
            <person name="Neilson J.A."/>
            <person name="Onodera N.T."/>
            <person name="Poole A.M."/>
            <person name="Pritham E.J."/>
            <person name="Richards T.A."/>
            <person name="Rocap G."/>
            <person name="Roy S.W."/>
            <person name="Sarai C."/>
            <person name="Schaack S."/>
            <person name="Shirato S."/>
            <person name="Slamovits C.H."/>
            <person name="Spencer D.F."/>
            <person name="Suzuki S."/>
            <person name="Worden A.Z."/>
            <person name="Zauner S."/>
            <person name="Barry K."/>
            <person name="Bell C."/>
            <person name="Bharti A.K."/>
            <person name="Crow J.A."/>
            <person name="Grimwood J."/>
            <person name="Kramer R."/>
            <person name="Lindquist E."/>
            <person name="Lucas S."/>
            <person name="Salamov A."/>
            <person name="McFadden G.I."/>
            <person name="Lane C.E."/>
            <person name="Keeling P.J."/>
            <person name="Gray M.W."/>
            <person name="Grigoriev I.V."/>
            <person name="Archibald J.M."/>
        </authorList>
    </citation>
    <scope>NUCLEOTIDE SEQUENCE</scope>
    <source>
        <strain evidence="4">CCMP2712</strain>
    </source>
</reference>
<dbReference type="EnsemblProtists" id="EKX51838">
    <property type="protein sequence ID" value="EKX51838"/>
    <property type="gene ID" value="GUITHDRAFT_134181"/>
</dbReference>